<evidence type="ECO:0000259" key="1">
    <source>
        <dbReference type="Pfam" id="PF13456"/>
    </source>
</evidence>
<dbReference type="PANTHER" id="PTHR47074">
    <property type="entry name" value="BNAC02G40300D PROTEIN"/>
    <property type="match status" value="1"/>
</dbReference>
<dbReference type="InterPro" id="IPR044730">
    <property type="entry name" value="RNase_H-like_dom_plant"/>
</dbReference>
<dbReference type="eggNOG" id="KOG1075">
    <property type="taxonomic scope" value="Eukaryota"/>
</dbReference>
<protein>
    <recommendedName>
        <fullName evidence="1">RNase H type-1 domain-containing protein</fullName>
    </recommendedName>
</protein>
<accession>W9SEI6</accession>
<feature type="domain" description="RNase H type-1" evidence="1">
    <location>
        <begin position="224"/>
        <end position="322"/>
    </location>
</feature>
<dbReference type="CDD" id="cd06222">
    <property type="entry name" value="RNase_H_like"/>
    <property type="match status" value="1"/>
</dbReference>
<keyword evidence="3" id="KW-1185">Reference proteome</keyword>
<sequence length="327" mass="36811">MNRAFLTKCGWEMLAQSPSLWVKVVAEKYLRGRNFLGAEAKPSDSSFWKNPVHTRDLIEKGACKVTGNGRSINFWKDPRVPFLNGFKTVPKYEKALIYYGVSDLLLHSGAWNENRVRDFFSVEEAVAVLSISLSRQGLPNQWIWTPTKNSEFTVKSTYSRLSSMAIWKARNAKVFQDLEANPQKTFFHAEMQYQEYTQTFAPRDSTPEASKRWNALLPGWIKVNVDCSVGQQDSVIAAVARDSSDNIVMTASARVNNPIPLVAEMEAIRFALKVSISNGFTAITIESDSAMAITSFSASATNCPWVIRNIKLDCDFLKQSFEITDFS</sequence>
<dbReference type="InterPro" id="IPR052929">
    <property type="entry name" value="RNase_H-like_EbsB-rel"/>
</dbReference>
<dbReference type="InterPro" id="IPR002156">
    <property type="entry name" value="RNaseH_domain"/>
</dbReference>
<organism evidence="2 3">
    <name type="scientific">Morus notabilis</name>
    <dbReference type="NCBI Taxonomy" id="981085"/>
    <lineage>
        <taxon>Eukaryota</taxon>
        <taxon>Viridiplantae</taxon>
        <taxon>Streptophyta</taxon>
        <taxon>Embryophyta</taxon>
        <taxon>Tracheophyta</taxon>
        <taxon>Spermatophyta</taxon>
        <taxon>Magnoliopsida</taxon>
        <taxon>eudicotyledons</taxon>
        <taxon>Gunneridae</taxon>
        <taxon>Pentapetalae</taxon>
        <taxon>rosids</taxon>
        <taxon>fabids</taxon>
        <taxon>Rosales</taxon>
        <taxon>Moraceae</taxon>
        <taxon>Moreae</taxon>
        <taxon>Morus</taxon>
    </lineage>
</organism>
<evidence type="ECO:0000313" key="2">
    <source>
        <dbReference type="EMBL" id="EXC28843.1"/>
    </source>
</evidence>
<dbReference type="PANTHER" id="PTHR47074:SF11">
    <property type="entry name" value="REVERSE TRANSCRIPTASE-LIKE PROTEIN"/>
    <property type="match status" value="1"/>
</dbReference>
<dbReference type="STRING" id="981085.W9SEI6"/>
<gene>
    <name evidence="2" type="ORF">L484_004973</name>
</gene>
<dbReference type="AlphaFoldDB" id="W9SEI6"/>
<name>W9SEI6_9ROSA</name>
<dbReference type="Gene3D" id="3.30.420.10">
    <property type="entry name" value="Ribonuclease H-like superfamily/Ribonuclease H"/>
    <property type="match status" value="1"/>
</dbReference>
<dbReference type="InterPro" id="IPR036397">
    <property type="entry name" value="RNaseH_sf"/>
</dbReference>
<evidence type="ECO:0000313" key="3">
    <source>
        <dbReference type="Proteomes" id="UP000030645"/>
    </source>
</evidence>
<dbReference type="EMBL" id="KE346181">
    <property type="protein sequence ID" value="EXC28843.1"/>
    <property type="molecule type" value="Genomic_DNA"/>
</dbReference>
<reference evidence="3" key="1">
    <citation type="submission" date="2013-01" db="EMBL/GenBank/DDBJ databases">
        <title>Draft Genome Sequence of a Mulberry Tree, Morus notabilis C.K. Schneid.</title>
        <authorList>
            <person name="He N."/>
            <person name="Zhao S."/>
        </authorList>
    </citation>
    <scope>NUCLEOTIDE SEQUENCE</scope>
</reference>
<dbReference type="GO" id="GO:0003676">
    <property type="term" value="F:nucleic acid binding"/>
    <property type="evidence" value="ECO:0007669"/>
    <property type="project" value="InterPro"/>
</dbReference>
<dbReference type="Proteomes" id="UP000030645">
    <property type="component" value="Unassembled WGS sequence"/>
</dbReference>
<dbReference type="GO" id="GO:0004523">
    <property type="term" value="F:RNA-DNA hybrid ribonuclease activity"/>
    <property type="evidence" value="ECO:0007669"/>
    <property type="project" value="InterPro"/>
</dbReference>
<proteinExistence type="predicted"/>
<dbReference type="Pfam" id="PF13456">
    <property type="entry name" value="RVT_3"/>
    <property type="match status" value="1"/>
</dbReference>